<keyword evidence="6 10" id="KW-0735">Signal-anchor</keyword>
<dbReference type="OrthoDB" id="2139606at2759"/>
<keyword evidence="7 10" id="KW-1133">Transmembrane helix</keyword>
<evidence type="ECO:0000256" key="3">
    <source>
        <dbReference type="ARBA" id="ARBA00022676"/>
    </source>
</evidence>
<comment type="caution">
    <text evidence="11">The sequence shown here is derived from an EMBL/GenBank/DDBJ whole genome shotgun (WGS) entry which is preliminary data.</text>
</comment>
<evidence type="ECO:0000256" key="2">
    <source>
        <dbReference type="ARBA" id="ARBA00008661"/>
    </source>
</evidence>
<gene>
    <name evidence="11" type="ORF">C0Q70_00290</name>
</gene>
<name>A0A2T7PWC7_POMCA</name>
<organism evidence="11 12">
    <name type="scientific">Pomacea canaliculata</name>
    <name type="common">Golden apple snail</name>
    <dbReference type="NCBI Taxonomy" id="400727"/>
    <lineage>
        <taxon>Eukaryota</taxon>
        <taxon>Metazoa</taxon>
        <taxon>Spiralia</taxon>
        <taxon>Lophotrochozoa</taxon>
        <taxon>Mollusca</taxon>
        <taxon>Gastropoda</taxon>
        <taxon>Caenogastropoda</taxon>
        <taxon>Architaenioglossa</taxon>
        <taxon>Ampullarioidea</taxon>
        <taxon>Ampullariidae</taxon>
        <taxon>Pomacea</taxon>
    </lineage>
</organism>
<dbReference type="EMBL" id="PZQS01000001">
    <property type="protein sequence ID" value="PVD37690.1"/>
    <property type="molecule type" value="Genomic_DNA"/>
</dbReference>
<sequence length="417" mass="47647">MNLLRGLKRVYRQYCIQLFCFVIFSTLVFIYTAYPSSERSQYMSSASIHERLSPPVTTEPVAGSLDRKLNKTTSLSTQSPAHVNRTTKDIFNKIQTKNVQHDLTASWNYLRNLHTIVQSLQLIDEDYLRDNSSFFQLRPHVVNSFVPKVIIQAFPLCPEDGPFLLVAVPSVADHTEQREAIRKTWGSLARGGSWPRRSGPSYEMKVVFFLGVLSKANMTELKAESDLYGDIVMGDFVESYRNLTIKMGFVLHWSVTFCANTQHVLKIDEDTFVNMPLLFDLLATISNQRKVYILGHRHTHSKPAVVRYGRWEVDRAAYPLPYFPRYLYGHSYVISHDALSSLLLAFHHMPTVLSEDSHLTGILAKTMNIPRIHCPYFAVISNTNKCRLLEDVVSLTSFRGAKDLLKMWDSIVTGKCE</sequence>
<keyword evidence="3 10" id="KW-0328">Glycosyltransferase</keyword>
<evidence type="ECO:0000256" key="7">
    <source>
        <dbReference type="ARBA" id="ARBA00022989"/>
    </source>
</evidence>
<dbReference type="Proteomes" id="UP000245119">
    <property type="component" value="Linkage Group LG1"/>
</dbReference>
<dbReference type="GO" id="GO:0000139">
    <property type="term" value="C:Golgi membrane"/>
    <property type="evidence" value="ECO:0007669"/>
    <property type="project" value="UniProtKB-SubCell"/>
</dbReference>
<keyword evidence="5 10" id="KW-0812">Transmembrane</keyword>
<feature type="transmembrane region" description="Helical" evidence="10">
    <location>
        <begin position="14"/>
        <end position="34"/>
    </location>
</feature>
<reference evidence="11 12" key="1">
    <citation type="submission" date="2018-04" db="EMBL/GenBank/DDBJ databases">
        <title>The genome of golden apple snail Pomacea canaliculata provides insight into stress tolerance and invasive adaptation.</title>
        <authorList>
            <person name="Liu C."/>
            <person name="Liu B."/>
            <person name="Ren Y."/>
            <person name="Zhang Y."/>
            <person name="Wang H."/>
            <person name="Li S."/>
            <person name="Jiang F."/>
            <person name="Yin L."/>
            <person name="Zhang G."/>
            <person name="Qian W."/>
            <person name="Fan W."/>
        </authorList>
    </citation>
    <scope>NUCLEOTIDE SEQUENCE [LARGE SCALE GENOMIC DNA]</scope>
    <source>
        <strain evidence="11">SZHN2017</strain>
        <tissue evidence="11">Muscle</tissue>
    </source>
</reference>
<evidence type="ECO:0000256" key="9">
    <source>
        <dbReference type="ARBA" id="ARBA00023136"/>
    </source>
</evidence>
<evidence type="ECO:0000256" key="5">
    <source>
        <dbReference type="ARBA" id="ARBA00022692"/>
    </source>
</evidence>
<comment type="subcellular location">
    <subcellularLocation>
        <location evidence="1 10">Golgi apparatus membrane</location>
        <topology evidence="1 10">Single-pass type II membrane protein</topology>
    </subcellularLocation>
</comment>
<evidence type="ECO:0000313" key="11">
    <source>
        <dbReference type="EMBL" id="PVD37690.1"/>
    </source>
</evidence>
<dbReference type="AlphaFoldDB" id="A0A2T7PWC7"/>
<dbReference type="GO" id="GO:0006493">
    <property type="term" value="P:protein O-linked glycosylation"/>
    <property type="evidence" value="ECO:0007669"/>
    <property type="project" value="TreeGrafter"/>
</dbReference>
<evidence type="ECO:0000256" key="8">
    <source>
        <dbReference type="ARBA" id="ARBA00023034"/>
    </source>
</evidence>
<keyword evidence="8 10" id="KW-0333">Golgi apparatus</keyword>
<proteinExistence type="inferred from homology"/>
<keyword evidence="4" id="KW-0808">Transferase</keyword>
<dbReference type="InterPro" id="IPR002659">
    <property type="entry name" value="Glyco_trans_31"/>
</dbReference>
<dbReference type="GO" id="GO:0016758">
    <property type="term" value="F:hexosyltransferase activity"/>
    <property type="evidence" value="ECO:0007669"/>
    <property type="project" value="InterPro"/>
</dbReference>
<keyword evidence="9 10" id="KW-0472">Membrane</keyword>
<evidence type="ECO:0000256" key="10">
    <source>
        <dbReference type="RuleBase" id="RU363063"/>
    </source>
</evidence>
<dbReference type="EC" id="2.4.1.-" evidence="10"/>
<accession>A0A2T7PWC7</accession>
<evidence type="ECO:0000256" key="6">
    <source>
        <dbReference type="ARBA" id="ARBA00022968"/>
    </source>
</evidence>
<dbReference type="PANTHER" id="PTHR11214">
    <property type="entry name" value="BETA-1,3-N-ACETYLGLUCOSAMINYLTRANSFERASE"/>
    <property type="match status" value="1"/>
</dbReference>
<dbReference type="Pfam" id="PF01762">
    <property type="entry name" value="Galactosyl_T"/>
    <property type="match status" value="1"/>
</dbReference>
<dbReference type="PANTHER" id="PTHR11214:SF314">
    <property type="entry name" value="HEXOSYLTRANSFERASE"/>
    <property type="match status" value="1"/>
</dbReference>
<comment type="similarity">
    <text evidence="2 10">Belongs to the glycosyltransferase 31 family.</text>
</comment>
<keyword evidence="12" id="KW-1185">Reference proteome</keyword>
<evidence type="ECO:0000256" key="4">
    <source>
        <dbReference type="ARBA" id="ARBA00022679"/>
    </source>
</evidence>
<dbReference type="Gene3D" id="3.90.550.50">
    <property type="match status" value="1"/>
</dbReference>
<evidence type="ECO:0000313" key="12">
    <source>
        <dbReference type="Proteomes" id="UP000245119"/>
    </source>
</evidence>
<evidence type="ECO:0000256" key="1">
    <source>
        <dbReference type="ARBA" id="ARBA00004323"/>
    </source>
</evidence>
<protein>
    <recommendedName>
        <fullName evidence="10">Hexosyltransferase</fullName>
        <ecNumber evidence="10">2.4.1.-</ecNumber>
    </recommendedName>
</protein>